<feature type="signal peptide" evidence="2">
    <location>
        <begin position="1"/>
        <end position="22"/>
    </location>
</feature>
<accession>B3ER89</accession>
<dbReference type="HOGENOM" id="CLU_1149978_0_0_10"/>
<dbReference type="AlphaFoldDB" id="B3ER89"/>
<keyword evidence="5" id="KW-1185">Reference proteome</keyword>
<keyword evidence="1" id="KW-0472">Membrane</keyword>
<dbReference type="STRING" id="452471.Aasi_0305"/>
<keyword evidence="2" id="KW-0732">Signal</keyword>
<dbReference type="OrthoDB" id="9813910at2"/>
<dbReference type="RefSeq" id="WP_012472505.1">
    <property type="nucleotide sequence ID" value="NC_010830.1"/>
</dbReference>
<keyword evidence="1" id="KW-1133">Transmembrane helix</keyword>
<dbReference type="InterPro" id="IPR043738">
    <property type="entry name" value="DUF5683"/>
</dbReference>
<dbReference type="EMBL" id="CP001102">
    <property type="protein sequence ID" value="ACE05741.1"/>
    <property type="molecule type" value="Genomic_DNA"/>
</dbReference>
<evidence type="ECO:0000313" key="4">
    <source>
        <dbReference type="EMBL" id="ACE05741.1"/>
    </source>
</evidence>
<feature type="chain" id="PRO_5002786253" description="DUF5683 domain-containing protein" evidence="2">
    <location>
        <begin position="23"/>
        <end position="241"/>
    </location>
</feature>
<reference evidence="4 5" key="1">
    <citation type="journal article" date="2010" name="J. Bacteriol.">
        <title>The genome of the amoeba symbiont 'Candidatus Amoebophilus asiaticus' reveals common mechanisms for host cell interaction among amoeba-associated bacteria.</title>
        <authorList>
            <person name="Schmitz-Esser S."/>
            <person name="Tischler P."/>
            <person name="Arnold R."/>
            <person name="Montanaro J."/>
            <person name="Wagner M."/>
            <person name="Rattei T."/>
            <person name="Horn M."/>
        </authorList>
    </citation>
    <scope>NUCLEOTIDE SEQUENCE [LARGE SCALE GENOMIC DNA]</scope>
    <source>
        <strain evidence="4 5">5a2</strain>
    </source>
</reference>
<evidence type="ECO:0000259" key="3">
    <source>
        <dbReference type="Pfam" id="PF18935"/>
    </source>
</evidence>
<keyword evidence="1" id="KW-0812">Transmembrane</keyword>
<proteinExistence type="predicted"/>
<feature type="transmembrane region" description="Helical" evidence="1">
    <location>
        <begin position="174"/>
        <end position="192"/>
    </location>
</feature>
<dbReference type="eggNOG" id="ENOG502ZCD0">
    <property type="taxonomic scope" value="Bacteria"/>
</dbReference>
<organism evidence="4 5">
    <name type="scientific">Amoebophilus asiaticus (strain 5a2)</name>
    <dbReference type="NCBI Taxonomy" id="452471"/>
    <lineage>
        <taxon>Bacteria</taxon>
        <taxon>Pseudomonadati</taxon>
        <taxon>Bacteroidota</taxon>
        <taxon>Cytophagia</taxon>
        <taxon>Cytophagales</taxon>
        <taxon>Amoebophilaceae</taxon>
        <taxon>Candidatus Amoebophilus</taxon>
    </lineage>
</organism>
<sequence length="241" mass="27475">MFKLRAFLCIALVSISLDNALAFDKPQANASYSYTTYYSQNLSFEPSLLSSYADSMLVKTPLKQTHPLINKNKQKQQLKKVHPRKKLLEDAPIHTQRAWLYSAIIPGLGQVYNKNYWRVPLIYGVFGLLAWGAIYNHLEYTATKRDLLKEYGDELPKSSSLVNFMDGRKRDRTIFILASALWYLINVFDAYVGGTLKTFDVSDDLAVVIQPNEPKDIAQNTGIGLTISLQPKDENSFNWLR</sequence>
<dbReference type="Pfam" id="PF18935">
    <property type="entry name" value="DUF5683"/>
    <property type="match status" value="1"/>
</dbReference>
<feature type="domain" description="DUF5683" evidence="3">
    <location>
        <begin position="93"/>
        <end position="229"/>
    </location>
</feature>
<evidence type="ECO:0000256" key="1">
    <source>
        <dbReference type="SAM" id="Phobius"/>
    </source>
</evidence>
<evidence type="ECO:0000256" key="2">
    <source>
        <dbReference type="SAM" id="SignalP"/>
    </source>
</evidence>
<evidence type="ECO:0000313" key="5">
    <source>
        <dbReference type="Proteomes" id="UP000001227"/>
    </source>
</evidence>
<name>B3ER89_AMOA5</name>
<gene>
    <name evidence="4" type="ordered locus">Aasi_0305</name>
</gene>
<dbReference type="Proteomes" id="UP000001227">
    <property type="component" value="Chromosome"/>
</dbReference>
<protein>
    <recommendedName>
        <fullName evidence="3">DUF5683 domain-containing protein</fullName>
    </recommendedName>
</protein>
<dbReference type="KEGG" id="aas:Aasi_0305"/>
<feature type="transmembrane region" description="Helical" evidence="1">
    <location>
        <begin position="116"/>
        <end position="135"/>
    </location>
</feature>